<dbReference type="EMBL" id="SHKY01000001">
    <property type="protein sequence ID" value="RZU53445.1"/>
    <property type="molecule type" value="Genomic_DNA"/>
</dbReference>
<proteinExistence type="predicted"/>
<dbReference type="Proteomes" id="UP000292564">
    <property type="component" value="Unassembled WGS sequence"/>
</dbReference>
<keyword evidence="2" id="KW-1185">Reference proteome</keyword>
<gene>
    <name evidence="1" type="ORF">EV385_5372</name>
</gene>
<dbReference type="AlphaFoldDB" id="A0A4Q7ZSG1"/>
<accession>A0A4Q7ZSG1</accession>
<dbReference type="NCBIfam" id="NF046112">
    <property type="entry name" value="MSMEG_6209_Nter"/>
    <property type="match status" value="1"/>
</dbReference>
<sequence>MLQHRFPDLNDATVAGYVTDIHKRFDTARIRDFVPLLVEREAARALTRLADNTVPAPRTHPE</sequence>
<reference evidence="1 2" key="1">
    <citation type="submission" date="2019-02" db="EMBL/GenBank/DDBJ databases">
        <title>Sequencing the genomes of 1000 actinobacteria strains.</title>
        <authorList>
            <person name="Klenk H.-P."/>
        </authorList>
    </citation>
    <scope>NUCLEOTIDE SEQUENCE [LARGE SCALE GENOMIC DNA]</scope>
    <source>
        <strain evidence="1 2">DSM 45162</strain>
    </source>
</reference>
<comment type="caution">
    <text evidence="1">The sequence shown here is derived from an EMBL/GenBank/DDBJ whole genome shotgun (WGS) entry which is preliminary data.</text>
</comment>
<organism evidence="1 2">
    <name type="scientific">Krasilnikovia cinnamomea</name>
    <dbReference type="NCBI Taxonomy" id="349313"/>
    <lineage>
        <taxon>Bacteria</taxon>
        <taxon>Bacillati</taxon>
        <taxon>Actinomycetota</taxon>
        <taxon>Actinomycetes</taxon>
        <taxon>Micromonosporales</taxon>
        <taxon>Micromonosporaceae</taxon>
        <taxon>Krasilnikovia</taxon>
    </lineage>
</organism>
<protein>
    <submittedName>
        <fullName evidence="1">Uncharacterized protein</fullName>
    </submittedName>
</protein>
<evidence type="ECO:0000313" key="2">
    <source>
        <dbReference type="Proteomes" id="UP000292564"/>
    </source>
</evidence>
<evidence type="ECO:0000313" key="1">
    <source>
        <dbReference type="EMBL" id="RZU53445.1"/>
    </source>
</evidence>
<name>A0A4Q7ZSG1_9ACTN</name>
<dbReference type="Gene3D" id="1.10.8.1060">
    <property type="entry name" value="Corynebacterium glutamicum thioredoxin-dependent arsenate reductase, N-terminal domain"/>
    <property type="match status" value="1"/>
</dbReference>